<evidence type="ECO:0000313" key="2">
    <source>
        <dbReference type="Proteomes" id="UP000823388"/>
    </source>
</evidence>
<comment type="caution">
    <text evidence="1">The sequence shown here is derived from an EMBL/GenBank/DDBJ whole genome shotgun (WGS) entry which is preliminary data.</text>
</comment>
<dbReference type="EMBL" id="CM029049">
    <property type="protein sequence ID" value="KAG2574049.1"/>
    <property type="molecule type" value="Genomic_DNA"/>
</dbReference>
<name>A0A8T0QM14_PANVG</name>
<keyword evidence="2" id="KW-1185">Reference proteome</keyword>
<dbReference type="AlphaFoldDB" id="A0A8T0QM14"/>
<sequence length="142" mass="15915">MLLYKSISGISPSPFPRPMRTRKIHRRARPRESIFIYNSEEQERGERERVVFYTTDGSGRAGGQAHAGKRCRQASEDWVHRLRGAYLSTSLARTQTQAQGGFSPRGCFGLLDVYGLQACIYVRVSCACQCIIKGVLLINSTT</sequence>
<reference evidence="1" key="1">
    <citation type="submission" date="2020-05" db="EMBL/GenBank/DDBJ databases">
        <title>WGS assembly of Panicum virgatum.</title>
        <authorList>
            <person name="Lovell J.T."/>
            <person name="Jenkins J."/>
            <person name="Shu S."/>
            <person name="Juenger T.E."/>
            <person name="Schmutz J."/>
        </authorList>
    </citation>
    <scope>NUCLEOTIDE SEQUENCE</scope>
    <source>
        <strain evidence="1">AP13</strain>
    </source>
</reference>
<gene>
    <name evidence="1" type="ORF">PVAP13_7KG309425</name>
</gene>
<protein>
    <submittedName>
        <fullName evidence="1">Uncharacterized protein</fullName>
    </submittedName>
</protein>
<evidence type="ECO:0000313" key="1">
    <source>
        <dbReference type="EMBL" id="KAG2574049.1"/>
    </source>
</evidence>
<accession>A0A8T0QM14</accession>
<dbReference type="Proteomes" id="UP000823388">
    <property type="component" value="Chromosome 7K"/>
</dbReference>
<organism evidence="1 2">
    <name type="scientific">Panicum virgatum</name>
    <name type="common">Blackwell switchgrass</name>
    <dbReference type="NCBI Taxonomy" id="38727"/>
    <lineage>
        <taxon>Eukaryota</taxon>
        <taxon>Viridiplantae</taxon>
        <taxon>Streptophyta</taxon>
        <taxon>Embryophyta</taxon>
        <taxon>Tracheophyta</taxon>
        <taxon>Spermatophyta</taxon>
        <taxon>Magnoliopsida</taxon>
        <taxon>Liliopsida</taxon>
        <taxon>Poales</taxon>
        <taxon>Poaceae</taxon>
        <taxon>PACMAD clade</taxon>
        <taxon>Panicoideae</taxon>
        <taxon>Panicodae</taxon>
        <taxon>Paniceae</taxon>
        <taxon>Panicinae</taxon>
        <taxon>Panicum</taxon>
        <taxon>Panicum sect. Hiantes</taxon>
    </lineage>
</organism>
<proteinExistence type="predicted"/>